<feature type="domain" description="Amidase" evidence="1">
    <location>
        <begin position="252"/>
        <end position="428"/>
    </location>
</feature>
<sequence>MRMYLSIPPSIYSSAMYSTVTRALALVSTATTTLAAPYKRNLPSVVQKTVQDGVVFTLGNNTYLADTRNPKVTGTIVQSDLMETNENLFMPMTVLSTDDGVVDGQCIEDTIQAYLAGDDVFSVDFMEGVYLAPRSPSANFTTSAFDEFSKMDVKHIFTNHHHAQRHKSLGALSLSDFNETSLPPGPYILTGSTKNSQLVPVYRLYEDAYRDFLYGTYQAADGSYVPLDLTSPAFRYPAIPVPSRIYSWNDPRPFAGFRVGIKDLYDMKGLVTTGGSQAWAYISEPATSDAPSIQRIVDLGGVLVGKQKLAQFASGADPWQWQEEHYPFNPRGDGWLTCSASSSGGGCSIAAYDWLDYAIGSDTGSSMRRPAAVSGTYGNRPSQGLMSLEQVLPLGGATDTAGVFSRDPHRWAYFAKHWYIPSLHQSTNVTGLSTLTVPDTDNFPKTILYPTDYLPLNNSAAQPILEAFIGNMSALFNMEVKRLNFTATVQNASDPIAANSLSSDALGIINRYTQWDEVANPLISRWGELFDGRFPPIDPARREGRRTFNESAINIDTYNLALEEKNAAVEWYESNIQFSTPDSCSESVMLYDIGTGGLPSYREEDLINGNPNASFLAVTPEGAAITGAGICPIYGCADFTVPIGQVEYQSEVTFHTEFVPVTINMVVKRGCDFVLYNLIEKLADAGVIGTVKTGRTAY</sequence>
<evidence type="ECO:0000259" key="2">
    <source>
        <dbReference type="Pfam" id="PF26053"/>
    </source>
</evidence>
<dbReference type="Proteomes" id="UP000281245">
    <property type="component" value="Unassembled WGS sequence"/>
</dbReference>
<evidence type="ECO:0000313" key="4">
    <source>
        <dbReference type="Proteomes" id="UP000281245"/>
    </source>
</evidence>
<dbReference type="EMBL" id="QWIJ01000038">
    <property type="protein sequence ID" value="RMX89203.1"/>
    <property type="molecule type" value="Genomic_DNA"/>
</dbReference>
<dbReference type="Gene3D" id="3.90.1300.10">
    <property type="entry name" value="Amidase signature (AS) domain"/>
    <property type="match status" value="1"/>
</dbReference>
<dbReference type="Pfam" id="PF26053">
    <property type="entry name" value="DUF8016"/>
    <property type="match status" value="1"/>
</dbReference>
<feature type="domain" description="Scytalone dehydratase-like protein Arp1 N-terminal" evidence="2">
    <location>
        <begin position="69"/>
        <end position="203"/>
    </location>
</feature>
<dbReference type="PANTHER" id="PTHR46310">
    <property type="entry name" value="AMIDASE 1"/>
    <property type="match status" value="1"/>
</dbReference>
<organism evidence="3 4">
    <name type="scientific">Hortaea werneckii</name>
    <name type="common">Black yeast</name>
    <name type="synonym">Cladosporium werneckii</name>
    <dbReference type="NCBI Taxonomy" id="91943"/>
    <lineage>
        <taxon>Eukaryota</taxon>
        <taxon>Fungi</taxon>
        <taxon>Dikarya</taxon>
        <taxon>Ascomycota</taxon>
        <taxon>Pezizomycotina</taxon>
        <taxon>Dothideomycetes</taxon>
        <taxon>Dothideomycetidae</taxon>
        <taxon>Mycosphaerellales</taxon>
        <taxon>Teratosphaeriaceae</taxon>
        <taxon>Hortaea</taxon>
    </lineage>
</organism>
<dbReference type="PANTHER" id="PTHR46310:SF7">
    <property type="entry name" value="AMIDASE 1"/>
    <property type="match status" value="1"/>
</dbReference>
<reference evidence="3 4" key="1">
    <citation type="journal article" date="2018" name="BMC Genomics">
        <title>Genomic evidence for intraspecific hybridization in a clonal and extremely halotolerant yeast.</title>
        <authorList>
            <person name="Gostincar C."/>
            <person name="Stajich J.E."/>
            <person name="Zupancic J."/>
            <person name="Zalar P."/>
            <person name="Gunde-Cimerman N."/>
        </authorList>
    </citation>
    <scope>NUCLEOTIDE SEQUENCE [LARGE SCALE GENOMIC DNA]</scope>
    <source>
        <strain evidence="3 4">EXF-6656</strain>
    </source>
</reference>
<dbReference type="InterPro" id="IPR036928">
    <property type="entry name" value="AS_sf"/>
</dbReference>
<dbReference type="VEuPathDB" id="FungiDB:BTJ68_11365"/>
<name>A0A3M6XEE1_HORWE</name>
<evidence type="ECO:0000313" key="3">
    <source>
        <dbReference type="EMBL" id="RMX89203.1"/>
    </source>
</evidence>
<dbReference type="SUPFAM" id="SSF75304">
    <property type="entry name" value="Amidase signature (AS) enzymes"/>
    <property type="match status" value="1"/>
</dbReference>
<evidence type="ECO:0000259" key="1">
    <source>
        <dbReference type="Pfam" id="PF01425"/>
    </source>
</evidence>
<dbReference type="Pfam" id="PF01425">
    <property type="entry name" value="Amidase"/>
    <property type="match status" value="1"/>
</dbReference>
<protein>
    <submittedName>
        <fullName evidence="3">Uncharacterized protein</fullName>
    </submittedName>
</protein>
<dbReference type="OrthoDB" id="5423360at2759"/>
<gene>
    <name evidence="3" type="ORF">D0869_01057</name>
</gene>
<dbReference type="InterPro" id="IPR058329">
    <property type="entry name" value="Arp1_N"/>
</dbReference>
<proteinExistence type="predicted"/>
<comment type="caution">
    <text evidence="3">The sequence shown here is derived from an EMBL/GenBank/DDBJ whole genome shotgun (WGS) entry which is preliminary data.</text>
</comment>
<dbReference type="InterPro" id="IPR023631">
    <property type="entry name" value="Amidase_dom"/>
</dbReference>
<dbReference type="AlphaFoldDB" id="A0A3M6XEE1"/>
<accession>A0A3M6XEE1</accession>